<evidence type="ECO:0000256" key="4">
    <source>
        <dbReference type="ARBA" id="ARBA00022679"/>
    </source>
</evidence>
<dbReference type="SUPFAM" id="SSF52935">
    <property type="entry name" value="PK C-terminal domain-like"/>
    <property type="match status" value="1"/>
</dbReference>
<dbReference type="NCBIfam" id="NF004491">
    <property type="entry name" value="PRK05826.1"/>
    <property type="match status" value="1"/>
</dbReference>
<dbReference type="InterPro" id="IPR015813">
    <property type="entry name" value="Pyrv/PenolPyrv_kinase-like_dom"/>
</dbReference>
<dbReference type="SUPFAM" id="SSF51621">
    <property type="entry name" value="Phosphoenolpyruvate/pyruvate domain"/>
    <property type="match status" value="1"/>
</dbReference>
<dbReference type="EMBL" id="JACHFD010000003">
    <property type="protein sequence ID" value="MBB5350646.1"/>
    <property type="molecule type" value="Genomic_DNA"/>
</dbReference>
<gene>
    <name evidence="16" type="ORF">HNR46_000874</name>
</gene>
<keyword evidence="4 13" id="KW-0808">Transferase</keyword>
<comment type="pathway">
    <text evidence="1 13">Carbohydrate degradation; glycolysis; pyruvate from D-glyceraldehyde 3-phosphate: step 5/5.</text>
</comment>
<evidence type="ECO:0000256" key="10">
    <source>
        <dbReference type="ARBA" id="ARBA00023152"/>
    </source>
</evidence>
<keyword evidence="6" id="KW-0547">Nucleotide-binding</keyword>
<dbReference type="GO" id="GO:0000287">
    <property type="term" value="F:magnesium ion binding"/>
    <property type="evidence" value="ECO:0007669"/>
    <property type="project" value="UniProtKB-UniRule"/>
</dbReference>
<proteinExistence type="inferred from homology"/>
<evidence type="ECO:0000256" key="3">
    <source>
        <dbReference type="ARBA" id="ARBA00012142"/>
    </source>
</evidence>
<evidence type="ECO:0000256" key="5">
    <source>
        <dbReference type="ARBA" id="ARBA00022723"/>
    </source>
</evidence>
<reference evidence="16 17" key="1">
    <citation type="submission" date="2020-08" db="EMBL/GenBank/DDBJ databases">
        <title>Genomic Encyclopedia of Type Strains, Phase IV (KMG-IV): sequencing the most valuable type-strain genomes for metagenomic binning, comparative biology and taxonomic classification.</title>
        <authorList>
            <person name="Goeker M."/>
        </authorList>
    </citation>
    <scope>NUCLEOTIDE SEQUENCE [LARGE SCALE GENOMIC DNA]</scope>
    <source>
        <strain evidence="16 17">YC6886</strain>
    </source>
</reference>
<dbReference type="InterPro" id="IPR015793">
    <property type="entry name" value="Pyrv_Knase_brl"/>
</dbReference>
<evidence type="ECO:0000256" key="12">
    <source>
        <dbReference type="NCBIfam" id="TIGR01064"/>
    </source>
</evidence>
<dbReference type="Gene3D" id="3.40.1380.20">
    <property type="entry name" value="Pyruvate kinase, C-terminal domain"/>
    <property type="match status" value="1"/>
</dbReference>
<evidence type="ECO:0000313" key="17">
    <source>
        <dbReference type="Proteomes" id="UP000557717"/>
    </source>
</evidence>
<protein>
    <recommendedName>
        <fullName evidence="3 12">Pyruvate kinase</fullName>
        <ecNumber evidence="3 12">2.7.1.40</ecNumber>
    </recommendedName>
</protein>
<dbReference type="EC" id="2.7.1.40" evidence="3 12"/>
<evidence type="ECO:0000256" key="11">
    <source>
        <dbReference type="ARBA" id="ARBA00023317"/>
    </source>
</evidence>
<evidence type="ECO:0000256" key="8">
    <source>
        <dbReference type="ARBA" id="ARBA00022840"/>
    </source>
</evidence>
<keyword evidence="9 13" id="KW-0460">Magnesium</keyword>
<dbReference type="RefSeq" id="WP_184016120.1">
    <property type="nucleotide sequence ID" value="NZ_JACHFD010000003.1"/>
</dbReference>
<dbReference type="GO" id="GO:0030955">
    <property type="term" value="F:potassium ion binding"/>
    <property type="evidence" value="ECO:0007669"/>
    <property type="project" value="UniProtKB-UniRule"/>
</dbReference>
<sequence length="467" mass="51299">MSRRTKIIVTLGPATEAEETIGTLMDLGTNVFRLNMSHAKHEWAREMSRLVRRQASQRSIHVGVLFDLTGPSIRTGEVAEPYELAIGNLVEFRREGTEPSIPISTTVNYPGMMNDVAEGSTLVVDNGTLLMQIQSRQDDRIICECKNAGVLGSRRHINLPGTRLNLPAMTEKDRLDLALAVECDADYVAGSFVRDAAHVHEIRSAIEALEGTAQVVSKIEDQEAVRNIDSIIQASDVIMIARGDLGIEVAFEELPLLQRRIVKRCHELSRRVIVATQLLDSMIQNPTPTRAEVTDCSNAVYEEADALMLSGETSVGSHPLRCVDALTRIASRIERSGGMGYGQGVLLREERQKTAKAAVTLVDSMPDARLVVLTRRGVLANHTAMLRPRTRDFYAFTPSEIVCRQLSVSRNVTALRLPFAASIDETIKRAASLLIERGHITPGTPLVIVSDILSDHIAANSIILHHA</sequence>
<evidence type="ECO:0000259" key="15">
    <source>
        <dbReference type="Pfam" id="PF02887"/>
    </source>
</evidence>
<dbReference type="Gene3D" id="2.40.33.10">
    <property type="entry name" value="PK beta-barrel domain-like"/>
    <property type="match status" value="1"/>
</dbReference>
<dbReference type="SUPFAM" id="SSF50800">
    <property type="entry name" value="PK beta-barrel domain-like"/>
    <property type="match status" value="1"/>
</dbReference>
<dbReference type="PRINTS" id="PR01050">
    <property type="entry name" value="PYRUVTKNASE"/>
</dbReference>
<dbReference type="Proteomes" id="UP000557717">
    <property type="component" value="Unassembled WGS sequence"/>
</dbReference>
<dbReference type="Gene3D" id="3.20.20.60">
    <property type="entry name" value="Phosphoenolpyruvate-binding domains"/>
    <property type="match status" value="1"/>
</dbReference>
<evidence type="ECO:0000256" key="13">
    <source>
        <dbReference type="RuleBase" id="RU000504"/>
    </source>
</evidence>
<keyword evidence="8" id="KW-0067">ATP-binding</keyword>
<dbReference type="Pfam" id="PF00224">
    <property type="entry name" value="PK"/>
    <property type="match status" value="1"/>
</dbReference>
<keyword evidence="5" id="KW-0479">Metal-binding</keyword>
<feature type="domain" description="Pyruvate kinase C-terminal" evidence="15">
    <location>
        <begin position="353"/>
        <end position="453"/>
    </location>
</feature>
<evidence type="ECO:0000256" key="6">
    <source>
        <dbReference type="ARBA" id="ARBA00022741"/>
    </source>
</evidence>
<evidence type="ECO:0000256" key="7">
    <source>
        <dbReference type="ARBA" id="ARBA00022777"/>
    </source>
</evidence>
<evidence type="ECO:0000313" key="16">
    <source>
        <dbReference type="EMBL" id="MBB5350646.1"/>
    </source>
</evidence>
<dbReference type="AlphaFoldDB" id="A0A840V0Q3"/>
<dbReference type="GO" id="GO:0016301">
    <property type="term" value="F:kinase activity"/>
    <property type="evidence" value="ECO:0007669"/>
    <property type="project" value="UniProtKB-KW"/>
</dbReference>
<feature type="domain" description="Pyruvate kinase barrel" evidence="14">
    <location>
        <begin position="3"/>
        <end position="323"/>
    </location>
</feature>
<evidence type="ECO:0000256" key="9">
    <source>
        <dbReference type="ARBA" id="ARBA00022842"/>
    </source>
</evidence>
<dbReference type="InterPro" id="IPR040442">
    <property type="entry name" value="Pyrv_kinase-like_dom_sf"/>
</dbReference>
<keyword evidence="17" id="KW-1185">Reference proteome</keyword>
<dbReference type="PANTHER" id="PTHR11817">
    <property type="entry name" value="PYRUVATE KINASE"/>
    <property type="match status" value="1"/>
</dbReference>
<dbReference type="InterPro" id="IPR011037">
    <property type="entry name" value="Pyrv_Knase-like_insert_dom_sf"/>
</dbReference>
<evidence type="ECO:0000256" key="2">
    <source>
        <dbReference type="ARBA" id="ARBA00008663"/>
    </source>
</evidence>
<organism evidence="16 17">
    <name type="scientific">Haloferula luteola</name>
    <dbReference type="NCBI Taxonomy" id="595692"/>
    <lineage>
        <taxon>Bacteria</taxon>
        <taxon>Pseudomonadati</taxon>
        <taxon>Verrucomicrobiota</taxon>
        <taxon>Verrucomicrobiia</taxon>
        <taxon>Verrucomicrobiales</taxon>
        <taxon>Verrucomicrobiaceae</taxon>
        <taxon>Haloferula</taxon>
    </lineage>
</organism>
<keyword evidence="11 16" id="KW-0670">Pyruvate</keyword>
<keyword evidence="10 13" id="KW-0324">Glycolysis</keyword>
<dbReference type="InterPro" id="IPR001697">
    <property type="entry name" value="Pyr_Knase"/>
</dbReference>
<evidence type="ECO:0000256" key="1">
    <source>
        <dbReference type="ARBA" id="ARBA00004997"/>
    </source>
</evidence>
<dbReference type="GO" id="GO:0004743">
    <property type="term" value="F:pyruvate kinase activity"/>
    <property type="evidence" value="ECO:0007669"/>
    <property type="project" value="UniProtKB-UniRule"/>
</dbReference>
<keyword evidence="7 13" id="KW-0418">Kinase</keyword>
<accession>A0A840V0Q3</accession>
<name>A0A840V0Q3_9BACT</name>
<comment type="caution">
    <text evidence="16">The sequence shown here is derived from an EMBL/GenBank/DDBJ whole genome shotgun (WGS) entry which is preliminary data.</text>
</comment>
<dbReference type="Pfam" id="PF02887">
    <property type="entry name" value="PK_C"/>
    <property type="match status" value="1"/>
</dbReference>
<evidence type="ECO:0000259" key="14">
    <source>
        <dbReference type="Pfam" id="PF00224"/>
    </source>
</evidence>
<dbReference type="NCBIfam" id="TIGR01064">
    <property type="entry name" value="pyruv_kin"/>
    <property type="match status" value="1"/>
</dbReference>
<dbReference type="InterPro" id="IPR015806">
    <property type="entry name" value="Pyrv_Knase_insert_dom_sf"/>
</dbReference>
<dbReference type="InterPro" id="IPR015795">
    <property type="entry name" value="Pyrv_Knase_C"/>
</dbReference>
<dbReference type="GO" id="GO:0005524">
    <property type="term" value="F:ATP binding"/>
    <property type="evidence" value="ECO:0007669"/>
    <property type="project" value="UniProtKB-KW"/>
</dbReference>
<comment type="similarity">
    <text evidence="2 13">Belongs to the pyruvate kinase family.</text>
</comment>
<comment type="catalytic activity">
    <reaction evidence="13">
        <text>pyruvate + ATP = phosphoenolpyruvate + ADP + H(+)</text>
        <dbReference type="Rhea" id="RHEA:18157"/>
        <dbReference type="ChEBI" id="CHEBI:15361"/>
        <dbReference type="ChEBI" id="CHEBI:15378"/>
        <dbReference type="ChEBI" id="CHEBI:30616"/>
        <dbReference type="ChEBI" id="CHEBI:58702"/>
        <dbReference type="ChEBI" id="CHEBI:456216"/>
        <dbReference type="EC" id="2.7.1.40"/>
    </reaction>
</comment>
<dbReference type="InterPro" id="IPR036918">
    <property type="entry name" value="Pyrv_Knase_C_sf"/>
</dbReference>
<dbReference type="UniPathway" id="UPA00109">
    <property type="reaction ID" value="UER00188"/>
</dbReference>